<dbReference type="GO" id="GO:0008234">
    <property type="term" value="F:cysteine-type peptidase activity"/>
    <property type="evidence" value="ECO:0007669"/>
    <property type="project" value="UniProtKB-KW"/>
</dbReference>
<dbReference type="EMBL" id="AMFJ01036154">
    <property type="protein sequence ID" value="EKD24837.1"/>
    <property type="molecule type" value="Genomic_DNA"/>
</dbReference>
<dbReference type="PANTHER" id="PTHR47053">
    <property type="entry name" value="MUREIN DD-ENDOPEPTIDASE MEPH-RELATED"/>
    <property type="match status" value="1"/>
</dbReference>
<dbReference type="PROSITE" id="PS51935">
    <property type="entry name" value="NLPC_P60"/>
    <property type="match status" value="1"/>
</dbReference>
<keyword evidence="3" id="KW-0378">Hydrolase</keyword>
<dbReference type="PANTHER" id="PTHR47053:SF1">
    <property type="entry name" value="MUREIN DD-ENDOPEPTIDASE MEPH-RELATED"/>
    <property type="match status" value="1"/>
</dbReference>
<gene>
    <name evidence="6" type="ORF">ACD_80C00147G0011</name>
</gene>
<organism evidence="6">
    <name type="scientific">uncultured bacterium</name>
    <name type="common">gcode 4</name>
    <dbReference type="NCBI Taxonomy" id="1234023"/>
    <lineage>
        <taxon>Bacteria</taxon>
        <taxon>environmental samples</taxon>
    </lineage>
</organism>
<dbReference type="InterPro" id="IPR000064">
    <property type="entry name" value="NLP_P60_dom"/>
</dbReference>
<sequence length="206" mass="24414">MLSIKNSEIISDISELSEFKSFVESKKNDITNVLVLEPLFLKETLKDIRQQIVKESLKYIGQPSVKYRWPDVGMDENWFDCSGFVTFILKKFGLNLGDVRHSYEYFDAHGINVHNESKQPWDIIFFSKKWIIPTHMWIVISDTSYIHAPWKDGTCIEISTIQQESIVHTSDNKLYEYNPIWFKRIVFVITEQQKKKWNLKRFNKIA</sequence>
<comment type="similarity">
    <text evidence="1">Belongs to the peptidase C40 family.</text>
</comment>
<dbReference type="InterPro" id="IPR038765">
    <property type="entry name" value="Papain-like_cys_pep_sf"/>
</dbReference>
<evidence type="ECO:0000256" key="3">
    <source>
        <dbReference type="ARBA" id="ARBA00022801"/>
    </source>
</evidence>
<dbReference type="SUPFAM" id="SSF54001">
    <property type="entry name" value="Cysteine proteinases"/>
    <property type="match status" value="1"/>
</dbReference>
<evidence type="ECO:0000259" key="5">
    <source>
        <dbReference type="PROSITE" id="PS51935"/>
    </source>
</evidence>
<feature type="domain" description="NlpC/P60" evidence="5">
    <location>
        <begin position="46"/>
        <end position="186"/>
    </location>
</feature>
<proteinExistence type="inferred from homology"/>
<dbReference type="InterPro" id="IPR051202">
    <property type="entry name" value="Peptidase_C40"/>
</dbReference>
<name>K1XI75_9BACT</name>
<protein>
    <submittedName>
        <fullName evidence="6">NLP/P60 protein</fullName>
    </submittedName>
</protein>
<accession>K1XI75</accession>
<dbReference type="Gene3D" id="3.90.1720.10">
    <property type="entry name" value="endopeptidase domain like (from Nostoc punctiforme)"/>
    <property type="match status" value="1"/>
</dbReference>
<dbReference type="GO" id="GO:0006508">
    <property type="term" value="P:proteolysis"/>
    <property type="evidence" value="ECO:0007669"/>
    <property type="project" value="UniProtKB-KW"/>
</dbReference>
<dbReference type="Pfam" id="PF00877">
    <property type="entry name" value="NLPC_P60"/>
    <property type="match status" value="1"/>
</dbReference>
<evidence type="ECO:0000256" key="2">
    <source>
        <dbReference type="ARBA" id="ARBA00022670"/>
    </source>
</evidence>
<evidence type="ECO:0000313" key="6">
    <source>
        <dbReference type="EMBL" id="EKD24837.1"/>
    </source>
</evidence>
<evidence type="ECO:0000256" key="1">
    <source>
        <dbReference type="ARBA" id="ARBA00007074"/>
    </source>
</evidence>
<dbReference type="AlphaFoldDB" id="K1XI75"/>
<comment type="caution">
    <text evidence="6">The sequence shown here is derived from an EMBL/GenBank/DDBJ whole genome shotgun (WGS) entry which is preliminary data.</text>
</comment>
<keyword evidence="4" id="KW-0788">Thiol protease</keyword>
<evidence type="ECO:0000256" key="4">
    <source>
        <dbReference type="ARBA" id="ARBA00022807"/>
    </source>
</evidence>
<keyword evidence="2" id="KW-0645">Protease</keyword>
<reference evidence="6" key="1">
    <citation type="journal article" date="2012" name="Science">
        <title>Fermentation, hydrogen, and sulfur metabolism in multiple uncultivated bacterial phyla.</title>
        <authorList>
            <person name="Wrighton K.C."/>
            <person name="Thomas B.C."/>
            <person name="Sharon I."/>
            <person name="Miller C.S."/>
            <person name="Castelle C.J."/>
            <person name="VerBerkmoes N.C."/>
            <person name="Wilkins M.J."/>
            <person name="Hettich R.L."/>
            <person name="Lipton M.S."/>
            <person name="Williams K.H."/>
            <person name="Long P.E."/>
            <person name="Banfield J.F."/>
        </authorList>
    </citation>
    <scope>NUCLEOTIDE SEQUENCE [LARGE SCALE GENOMIC DNA]</scope>
</reference>